<accession>A0A016VIE3</accession>
<comment type="caution">
    <text evidence="1">The sequence shown here is derived from an EMBL/GenBank/DDBJ whole genome shotgun (WGS) entry which is preliminary data.</text>
</comment>
<sequence length="67" mass="7374">MDHASNLSGVSLSLYSVHRGATVSDHLTLLTCKPNSLTTSDPYSFGFRDILARVRFLLWAFNTGLVC</sequence>
<dbReference type="Proteomes" id="UP000024635">
    <property type="component" value="Unassembled WGS sequence"/>
</dbReference>
<dbReference type="AlphaFoldDB" id="A0A016VIE3"/>
<dbReference type="EMBL" id="JARK01001345">
    <property type="protein sequence ID" value="EYC27394.1"/>
    <property type="molecule type" value="Genomic_DNA"/>
</dbReference>
<evidence type="ECO:0000313" key="1">
    <source>
        <dbReference type="EMBL" id="EYC27394.1"/>
    </source>
</evidence>
<organism evidence="1 2">
    <name type="scientific">Ancylostoma ceylanicum</name>
    <dbReference type="NCBI Taxonomy" id="53326"/>
    <lineage>
        <taxon>Eukaryota</taxon>
        <taxon>Metazoa</taxon>
        <taxon>Ecdysozoa</taxon>
        <taxon>Nematoda</taxon>
        <taxon>Chromadorea</taxon>
        <taxon>Rhabditida</taxon>
        <taxon>Rhabditina</taxon>
        <taxon>Rhabditomorpha</taxon>
        <taxon>Strongyloidea</taxon>
        <taxon>Ancylostomatidae</taxon>
        <taxon>Ancylostomatinae</taxon>
        <taxon>Ancylostoma</taxon>
    </lineage>
</organism>
<proteinExistence type="predicted"/>
<keyword evidence="2" id="KW-1185">Reference proteome</keyword>
<gene>
    <name evidence="1" type="primary">Acey_s0009.g697</name>
    <name evidence="1" type="ORF">Y032_0009g697</name>
</gene>
<reference evidence="2" key="1">
    <citation type="journal article" date="2015" name="Nat. Genet.">
        <title>The genome and transcriptome of the zoonotic hookworm Ancylostoma ceylanicum identify infection-specific gene families.</title>
        <authorList>
            <person name="Schwarz E.M."/>
            <person name="Hu Y."/>
            <person name="Antoshechkin I."/>
            <person name="Miller M.M."/>
            <person name="Sternberg P.W."/>
            <person name="Aroian R.V."/>
        </authorList>
    </citation>
    <scope>NUCLEOTIDE SEQUENCE</scope>
    <source>
        <strain evidence="2">HY135</strain>
    </source>
</reference>
<name>A0A016VIE3_9BILA</name>
<evidence type="ECO:0000313" key="2">
    <source>
        <dbReference type="Proteomes" id="UP000024635"/>
    </source>
</evidence>
<protein>
    <submittedName>
        <fullName evidence="1">Uncharacterized protein</fullName>
    </submittedName>
</protein>